<dbReference type="Pfam" id="PF25788">
    <property type="entry name" value="Ig_Rha78A_N"/>
    <property type="match status" value="1"/>
</dbReference>
<keyword evidence="3 8" id="KW-0378">Hydrolase</keyword>
<evidence type="ECO:0000259" key="5">
    <source>
        <dbReference type="Pfam" id="PF08531"/>
    </source>
</evidence>
<dbReference type="SUPFAM" id="SSF48208">
    <property type="entry name" value="Six-hairpin glycosidases"/>
    <property type="match status" value="1"/>
</dbReference>
<dbReference type="InterPro" id="IPR035398">
    <property type="entry name" value="Bac_rhamnosid_C"/>
</dbReference>
<dbReference type="Pfam" id="PF05592">
    <property type="entry name" value="Bac_rhamnosid"/>
    <property type="match status" value="1"/>
</dbReference>
<dbReference type="Pfam" id="PF17389">
    <property type="entry name" value="Bac_rhamnosid6H"/>
    <property type="match status" value="1"/>
</dbReference>
<gene>
    <name evidence="8" type="ORF">NK118_05085</name>
</gene>
<name>A0ABT1EGI7_9FIRM</name>
<feature type="domain" description="Bacterial alpha-L-rhamnosidase N-terminal" evidence="5">
    <location>
        <begin position="161"/>
        <end position="328"/>
    </location>
</feature>
<comment type="catalytic activity">
    <reaction evidence="1">
        <text>Hydrolysis of terminal non-reducing alpha-L-rhamnose residues in alpha-L-rhamnosides.</text>
        <dbReference type="EC" id="3.2.1.40"/>
    </reaction>
</comment>
<reference evidence="8 9" key="1">
    <citation type="journal article" date="2022" name="Genome Biol. Evol.">
        <title>Host diet, physiology and behaviors set the stage for Lachnospiraceae cladogenesis.</title>
        <authorList>
            <person name="Vera-Ponce De Leon A."/>
            <person name="Schneider M."/>
            <person name="Jahnes B.C."/>
            <person name="Sadowski V."/>
            <person name="Camuy-Velez L.A."/>
            <person name="Duan J."/>
            <person name="Sabree Z.L."/>
        </authorList>
    </citation>
    <scope>NUCLEOTIDE SEQUENCE [LARGE SCALE GENOMIC DNA]</scope>
    <source>
        <strain evidence="8 9">PAL227</strain>
    </source>
</reference>
<organism evidence="8 9">
    <name type="scientific">Ohessyouella blattaphilus</name>
    <dbReference type="NCBI Taxonomy" id="2949333"/>
    <lineage>
        <taxon>Bacteria</taxon>
        <taxon>Bacillati</taxon>
        <taxon>Bacillota</taxon>
        <taxon>Clostridia</taxon>
        <taxon>Lachnospirales</taxon>
        <taxon>Lachnospiraceae</taxon>
        <taxon>Ohessyouella</taxon>
    </lineage>
</organism>
<dbReference type="GO" id="GO:0016787">
    <property type="term" value="F:hydrolase activity"/>
    <property type="evidence" value="ECO:0007669"/>
    <property type="project" value="UniProtKB-KW"/>
</dbReference>
<proteinExistence type="predicted"/>
<evidence type="ECO:0000313" key="8">
    <source>
        <dbReference type="EMBL" id="MCP1109626.1"/>
    </source>
</evidence>
<dbReference type="Gene3D" id="2.60.420.10">
    <property type="entry name" value="Maltose phosphorylase, domain 3"/>
    <property type="match status" value="1"/>
</dbReference>
<evidence type="ECO:0000259" key="4">
    <source>
        <dbReference type="Pfam" id="PF05592"/>
    </source>
</evidence>
<dbReference type="PANTHER" id="PTHR33307:SF6">
    <property type="entry name" value="ALPHA-RHAMNOSIDASE (EUROFUNG)-RELATED"/>
    <property type="match status" value="1"/>
</dbReference>
<feature type="domain" description="Alpha-L-rhamnosidase concanavalin-like" evidence="4">
    <location>
        <begin position="339"/>
        <end position="437"/>
    </location>
</feature>
<dbReference type="PIRSF" id="PIRSF010631">
    <property type="entry name" value="A-rhamnsds"/>
    <property type="match status" value="1"/>
</dbReference>
<dbReference type="Pfam" id="PF17390">
    <property type="entry name" value="Bac_rhamnosid_C"/>
    <property type="match status" value="1"/>
</dbReference>
<dbReference type="RefSeq" id="WP_262068507.1">
    <property type="nucleotide sequence ID" value="NZ_JAMXOC010000005.1"/>
</dbReference>
<dbReference type="Gene3D" id="2.60.40.10">
    <property type="entry name" value="Immunoglobulins"/>
    <property type="match status" value="1"/>
</dbReference>
<protein>
    <recommendedName>
        <fullName evidence="2">alpha-L-rhamnosidase</fullName>
        <ecNumber evidence="2">3.2.1.40</ecNumber>
    </recommendedName>
</protein>
<dbReference type="InterPro" id="IPR035396">
    <property type="entry name" value="Bac_rhamnosid6H"/>
</dbReference>
<dbReference type="EC" id="3.2.1.40" evidence="2"/>
<keyword evidence="9" id="KW-1185">Reference proteome</keyword>
<evidence type="ECO:0000256" key="1">
    <source>
        <dbReference type="ARBA" id="ARBA00001445"/>
    </source>
</evidence>
<feature type="domain" description="Alpha-L-rhamnosidase six-hairpin glycosidase" evidence="6">
    <location>
        <begin position="442"/>
        <end position="795"/>
    </location>
</feature>
<sequence length="872" mass="99399">MYRIYDLQCNNMPFPQGIDDAKPTFSWKLDSDQQDTYQVSYRLRVYLEECMVWDTGFIKSDKTFDIPYQGEKLKSGQLYFWEAESINNYGEKASSTTAKWQTGNIESRWLMKWISTGEARKEIVDCVSAEAIFAGAVKSLDKPEEVLDSPVYFRKEIGIEKEVKHAVAFATAKGIYDLQIDGQSVSHLFAPEYTSYNKHLEYQTYDVTKLLTPGRHGIGVILADGWYTGKIGLMGVGNQYGERNSFYLQIEVTYTDGTKELLGTDESFKWSYGGYRYSDLFVGEYYVQAKELTGYSKTGFDDSSWKQVVASVGGFDILQGQSITPARVVKKIVPEILCTPKGEVVLDAGANIVGFTRYEGPCEEEVEISFEHSEVLDQNGNFQQNILGQHKNQKDRILPNKTGIITYKPKFTFHGFRYVLLEGIKDPKAEDFEIWVIDGGLERTGSFVTSNEDINQLQENIYRSQQGNMLFVPTDCPQRERAGWTGDMQVYAPTATFNMDVLAFLKRWLKDMRLEQKMDGQIPNVIPAIDSNKYIDGEGQDEVSSAGWGDACVIVPYRLYQAYQSKEVLKDNFQMMCRWMDYVESKVSQEGLWDTGFHFGDWLIPSIMKATGNPMETAMKTKEEVASAMYAYTTEIMIDICNVLGEKKRAEHYLALNQKTRTSFSIKYISSDGRMRNDLQGLYVLALGMRLVDEHKRQACVRHLVNLVHENDDCLDTGFLSVPFLLETLYEEGEKELAYTLLFQKKSPSWLYAVTKGATTIWENWEAIRPDGTRTNSSYNHFAFGCVGEFMYKHIGGLEAVEAGYRKIKIAPDINCGLDWAKTSYVSRYGEISIDWDKKSGKLEVKLPPNTSGEIWWNGKTMEIGNGRYLLK</sequence>
<evidence type="ECO:0000259" key="7">
    <source>
        <dbReference type="Pfam" id="PF17390"/>
    </source>
</evidence>
<dbReference type="InterPro" id="IPR013783">
    <property type="entry name" value="Ig-like_fold"/>
</dbReference>
<dbReference type="PANTHER" id="PTHR33307">
    <property type="entry name" value="ALPHA-RHAMNOSIDASE (EUROFUNG)"/>
    <property type="match status" value="1"/>
</dbReference>
<evidence type="ECO:0000259" key="6">
    <source>
        <dbReference type="Pfam" id="PF17389"/>
    </source>
</evidence>
<dbReference type="InterPro" id="IPR013737">
    <property type="entry name" value="Bac_rhamnosid_N"/>
</dbReference>
<dbReference type="InterPro" id="IPR008928">
    <property type="entry name" value="6-hairpin_glycosidase_sf"/>
</dbReference>
<dbReference type="InterPro" id="IPR016007">
    <property type="entry name" value="Alpha_rhamnosid"/>
</dbReference>
<comment type="caution">
    <text evidence="8">The sequence shown here is derived from an EMBL/GenBank/DDBJ whole genome shotgun (WGS) entry which is preliminary data.</text>
</comment>
<dbReference type="Gene3D" id="1.50.10.10">
    <property type="match status" value="1"/>
</dbReference>
<dbReference type="InterPro" id="IPR008902">
    <property type="entry name" value="Rhamnosid_concanavalin"/>
</dbReference>
<dbReference type="Gene3D" id="2.60.120.260">
    <property type="entry name" value="Galactose-binding domain-like"/>
    <property type="match status" value="2"/>
</dbReference>
<evidence type="ECO:0000256" key="3">
    <source>
        <dbReference type="ARBA" id="ARBA00022801"/>
    </source>
</evidence>
<accession>A0ABT1EGI7</accession>
<dbReference type="Proteomes" id="UP001523565">
    <property type="component" value="Unassembled WGS sequence"/>
</dbReference>
<evidence type="ECO:0000256" key="2">
    <source>
        <dbReference type="ARBA" id="ARBA00012652"/>
    </source>
</evidence>
<dbReference type="EMBL" id="JAMZFV010000005">
    <property type="protein sequence ID" value="MCP1109626.1"/>
    <property type="molecule type" value="Genomic_DNA"/>
</dbReference>
<evidence type="ECO:0000313" key="9">
    <source>
        <dbReference type="Proteomes" id="UP001523565"/>
    </source>
</evidence>
<feature type="domain" description="Alpha-L-rhamnosidase C-terminal" evidence="7">
    <location>
        <begin position="797"/>
        <end position="862"/>
    </location>
</feature>
<dbReference type="Pfam" id="PF08531">
    <property type="entry name" value="Bac_rhamnosid_N"/>
    <property type="match status" value="1"/>
</dbReference>
<dbReference type="InterPro" id="IPR012341">
    <property type="entry name" value="6hp_glycosidase-like_sf"/>
</dbReference>